<evidence type="ECO:0000256" key="1">
    <source>
        <dbReference type="SAM" id="MobiDB-lite"/>
    </source>
</evidence>
<dbReference type="InterPro" id="IPR032189">
    <property type="entry name" value="Mlh1_C"/>
</dbReference>
<feature type="compositionally biased region" description="Low complexity" evidence="1">
    <location>
        <begin position="359"/>
        <end position="370"/>
    </location>
</feature>
<dbReference type="EMBL" id="MIGC01003854">
    <property type="protein sequence ID" value="PHJ18834.1"/>
    <property type="molecule type" value="Genomic_DNA"/>
</dbReference>
<dbReference type="Proteomes" id="UP000221165">
    <property type="component" value="Unassembled WGS sequence"/>
</dbReference>
<dbReference type="GO" id="GO:0032389">
    <property type="term" value="C:MutLalpha complex"/>
    <property type="evidence" value="ECO:0007669"/>
    <property type="project" value="TreeGrafter"/>
</dbReference>
<proteinExistence type="predicted"/>
<dbReference type="PANTHER" id="PTHR10073:SF12">
    <property type="entry name" value="DNA MISMATCH REPAIR PROTEIN MLH1"/>
    <property type="match status" value="1"/>
</dbReference>
<sequence length="706" mass="76876">MCDCLCMYLVIRKCIEAVYKDILPRGLKPWIYLSITLPPWLLDVNVHPTKQQVQLLYEDYIAGSLSGHFQKLLEEQAGSQTLDVRPISSISHLSQKTIQGQSFPFSASSGPCQDSSDVAQTQSPAESAAGVSSTRSSEEQDTLQESSSSAFHSPCVFETIHLSGGGEQGPAIIRTFSEDESTDAVSEVSSQIGTDGCTALQRAGKPSSSAPSFPASRSKSACGSGSSHSTSGTGTESRTALKPTRVRTDYRQTTLSSFLMTSHRSDPPPLSHRHHTQRPVVEEEQKSQTVSSSVGEMDTAPSVSSSSSSSTSSSPTVHSCRSGLINTGTQGRHDPVPSSQGNTDSTRLVSPSSTSCSTPAGLPSDSSASLLASSSSTTASRGSFLSFKSKTVEKIMNTRPPLEQIVIRRFSTDAPYLTSVQSLLSLVVSNSHDASHDPTSSYLSSADISSLPNSHFSCAHMAGNATSYPFSSSTSHNQVRQETRGSLLLSGSQKQLHGRSATQGTSAWMRQGVFVGCLNGSYALLQYDRYLLLVQLRKVLKECLYQSVLRRLGRLPPVGFSKPLDLKRLLMTGIKKCLLSSRRRYQRWLKSVSHLSTSEDQASDDLEKNKKKATFALEKRRGSRQSLECLNKEIILDACLDCLVKHRHLLCDYFSIAIVQMASVRRGQESTEQKRSPRAHSKRLRGEEEKEVRTVGTDRKDRGEKE</sequence>
<feature type="domain" description="DNA mismatch repair protein S5" evidence="2">
    <location>
        <begin position="7"/>
        <end position="74"/>
    </location>
</feature>
<dbReference type="VEuPathDB" id="ToxoDB:CSUI_007339"/>
<accession>A0A2C6KQZ2</accession>
<protein>
    <submittedName>
        <fullName evidence="3">Dna mismatch repair protein mlh1</fullName>
    </submittedName>
</protein>
<evidence type="ECO:0000259" key="2">
    <source>
        <dbReference type="SMART" id="SM01340"/>
    </source>
</evidence>
<dbReference type="InterPro" id="IPR014721">
    <property type="entry name" value="Ribsml_uS5_D2-typ_fold_subgr"/>
</dbReference>
<dbReference type="OrthoDB" id="10263226at2759"/>
<dbReference type="GO" id="GO:0016887">
    <property type="term" value="F:ATP hydrolysis activity"/>
    <property type="evidence" value="ECO:0007669"/>
    <property type="project" value="InterPro"/>
</dbReference>
<evidence type="ECO:0000313" key="3">
    <source>
        <dbReference type="EMBL" id="PHJ18834.1"/>
    </source>
</evidence>
<feature type="compositionally biased region" description="Basic and acidic residues" evidence="1">
    <location>
        <begin position="666"/>
        <end position="675"/>
    </location>
</feature>
<feature type="non-terminal residue" evidence="3">
    <location>
        <position position="706"/>
    </location>
</feature>
<organism evidence="3 4">
    <name type="scientific">Cystoisospora suis</name>
    <dbReference type="NCBI Taxonomy" id="483139"/>
    <lineage>
        <taxon>Eukaryota</taxon>
        <taxon>Sar</taxon>
        <taxon>Alveolata</taxon>
        <taxon>Apicomplexa</taxon>
        <taxon>Conoidasida</taxon>
        <taxon>Coccidia</taxon>
        <taxon>Eucoccidiorida</taxon>
        <taxon>Eimeriorina</taxon>
        <taxon>Sarcocystidae</taxon>
        <taxon>Cystoisospora</taxon>
    </lineage>
</organism>
<dbReference type="Pfam" id="PF01119">
    <property type="entry name" value="DNA_mis_repair"/>
    <property type="match status" value="1"/>
</dbReference>
<dbReference type="Gene3D" id="3.30.230.10">
    <property type="match status" value="1"/>
</dbReference>
<feature type="compositionally biased region" description="Polar residues" evidence="1">
    <location>
        <begin position="251"/>
        <end position="262"/>
    </location>
</feature>
<dbReference type="InterPro" id="IPR013507">
    <property type="entry name" value="DNA_mismatch_S5_2-like"/>
</dbReference>
<dbReference type="GO" id="GO:0006298">
    <property type="term" value="P:mismatch repair"/>
    <property type="evidence" value="ECO:0007669"/>
    <property type="project" value="InterPro"/>
</dbReference>
<dbReference type="GO" id="GO:0140664">
    <property type="term" value="F:ATP-dependent DNA damage sensor activity"/>
    <property type="evidence" value="ECO:0007669"/>
    <property type="project" value="InterPro"/>
</dbReference>
<dbReference type="Pfam" id="PF16413">
    <property type="entry name" value="Mlh1_C"/>
    <property type="match status" value="1"/>
</dbReference>
<evidence type="ECO:0000313" key="4">
    <source>
        <dbReference type="Proteomes" id="UP000221165"/>
    </source>
</evidence>
<dbReference type="GeneID" id="94430696"/>
<feature type="region of interest" description="Disordered" evidence="1">
    <location>
        <begin position="105"/>
        <end position="150"/>
    </location>
</feature>
<feature type="compositionally biased region" description="Low complexity" evidence="1">
    <location>
        <begin position="301"/>
        <end position="317"/>
    </location>
</feature>
<gene>
    <name evidence="3" type="ORF">CSUI_007339</name>
</gene>
<dbReference type="PANTHER" id="PTHR10073">
    <property type="entry name" value="DNA MISMATCH REPAIR PROTEIN MLH, PMS, MUTL"/>
    <property type="match status" value="1"/>
</dbReference>
<dbReference type="SUPFAM" id="SSF54211">
    <property type="entry name" value="Ribosomal protein S5 domain 2-like"/>
    <property type="match status" value="1"/>
</dbReference>
<dbReference type="GO" id="GO:0005524">
    <property type="term" value="F:ATP binding"/>
    <property type="evidence" value="ECO:0007669"/>
    <property type="project" value="InterPro"/>
</dbReference>
<feature type="compositionally biased region" description="Basic and acidic residues" evidence="1">
    <location>
        <begin position="684"/>
        <end position="706"/>
    </location>
</feature>
<dbReference type="RefSeq" id="XP_067920539.1">
    <property type="nucleotide sequence ID" value="XM_068067485.1"/>
</dbReference>
<feature type="compositionally biased region" description="Low complexity" evidence="1">
    <location>
        <begin position="206"/>
        <end position="238"/>
    </location>
</feature>
<dbReference type="GO" id="GO:0030983">
    <property type="term" value="F:mismatched DNA binding"/>
    <property type="evidence" value="ECO:0007669"/>
    <property type="project" value="InterPro"/>
</dbReference>
<feature type="compositionally biased region" description="Polar residues" evidence="1">
    <location>
        <begin position="105"/>
        <end position="135"/>
    </location>
</feature>
<dbReference type="InterPro" id="IPR020568">
    <property type="entry name" value="Ribosomal_Su5_D2-typ_SF"/>
</dbReference>
<keyword evidence="4" id="KW-1185">Reference proteome</keyword>
<reference evidence="3 4" key="1">
    <citation type="journal article" date="2017" name="Int. J. Parasitol.">
        <title>The genome of the protozoan parasite Cystoisospora suis and a reverse vaccinology approach to identify vaccine candidates.</title>
        <authorList>
            <person name="Palmieri N."/>
            <person name="Shrestha A."/>
            <person name="Ruttkowski B."/>
            <person name="Beck T."/>
            <person name="Vogl C."/>
            <person name="Tomley F."/>
            <person name="Blake D.P."/>
            <person name="Joachim A."/>
        </authorList>
    </citation>
    <scope>NUCLEOTIDE SEQUENCE [LARGE SCALE GENOMIC DNA]</scope>
    <source>
        <strain evidence="3 4">Wien I</strain>
    </source>
</reference>
<name>A0A2C6KQZ2_9APIC</name>
<comment type="caution">
    <text evidence="3">The sequence shown here is derived from an EMBL/GenBank/DDBJ whole genome shotgun (WGS) entry which is preliminary data.</text>
</comment>
<dbReference type="AlphaFoldDB" id="A0A2C6KQZ2"/>
<dbReference type="SMART" id="SM01340">
    <property type="entry name" value="DNA_mis_repair"/>
    <property type="match status" value="1"/>
</dbReference>
<feature type="region of interest" description="Disordered" evidence="1">
    <location>
        <begin position="665"/>
        <end position="706"/>
    </location>
</feature>
<dbReference type="InterPro" id="IPR038973">
    <property type="entry name" value="MutL/Mlh/Pms-like"/>
</dbReference>
<feature type="region of interest" description="Disordered" evidence="1">
    <location>
        <begin position="198"/>
        <end position="370"/>
    </location>
</feature>
<feature type="compositionally biased region" description="Polar residues" evidence="1">
    <location>
        <begin position="337"/>
        <end position="358"/>
    </location>
</feature>